<sequence>MEVEMEEEEQQQPPRPWVILGRIPRVVPGDAQEAAGDEDAELEADAERAADFSFPVVLPPRVTVMNAFPTAHPDPNNPDKYPYILGVSSDYILLNFGVRPFCGVCFDNRPFQSNLIVVRHFDASGVEQGRPSTGAAERIQLRDGKFAVTSNLESIGILATPNGVQHYIIAELMVDKGCHTVMLVYIFSDSDKWYQEVIPNPLPDVNREWVPSGVVAHGEMLWWFDLSWGIISFDPDDGLDVPLLLFHPLPEDSALEMTVPGIHDHRCITESGGELLYVEIIPEGEFGPTVCMWTRTSAGGGNNATIGWDVEHLVTFEEIWNDDTYEETGLPRKVPVLAAVSPSNSDLVYFVLEERLFGVDLLTCTVSEFVDEDYDLVTPWPALPSCRYVLPWYLPQALAMDPGDLDSADAEQLAEDVQDGLVIDVEEMQEDEIHEEEQMAVDIDDILKEDFLDHGVEQVLAEVHAANAQAQAQQPSTDDEELEEEELDDEEQQPEEIDEEEQQPEEIDLEELPAEESHTDEPSSEEMLEMDLDPGTVSRLRADVTEHFKDKEKDHPGPSQDPGDDAGDGAF</sequence>
<feature type="domain" description="DUF1618" evidence="2">
    <location>
        <begin position="223"/>
        <end position="349"/>
    </location>
</feature>
<name>A0A2S3HJP4_9POAL</name>
<feature type="compositionally biased region" description="Basic and acidic residues" evidence="1">
    <location>
        <begin position="540"/>
        <end position="556"/>
    </location>
</feature>
<organism evidence="3">
    <name type="scientific">Panicum hallii</name>
    <dbReference type="NCBI Taxonomy" id="206008"/>
    <lineage>
        <taxon>Eukaryota</taxon>
        <taxon>Viridiplantae</taxon>
        <taxon>Streptophyta</taxon>
        <taxon>Embryophyta</taxon>
        <taxon>Tracheophyta</taxon>
        <taxon>Spermatophyta</taxon>
        <taxon>Magnoliopsida</taxon>
        <taxon>Liliopsida</taxon>
        <taxon>Poales</taxon>
        <taxon>Poaceae</taxon>
        <taxon>PACMAD clade</taxon>
        <taxon>Panicoideae</taxon>
        <taxon>Panicodae</taxon>
        <taxon>Paniceae</taxon>
        <taxon>Panicinae</taxon>
        <taxon>Panicum</taxon>
        <taxon>Panicum sect. Panicum</taxon>
    </lineage>
</organism>
<feature type="compositionally biased region" description="Acidic residues" evidence="1">
    <location>
        <begin position="562"/>
        <end position="571"/>
    </location>
</feature>
<dbReference type="PANTHER" id="PTHR33086:SF73">
    <property type="entry name" value="OS01G0245901 PROTEIN"/>
    <property type="match status" value="1"/>
</dbReference>
<gene>
    <name evidence="3" type="ORF">PAHAL_4G232200</name>
</gene>
<protein>
    <recommendedName>
        <fullName evidence="2">DUF1618 domain-containing protein</fullName>
    </recommendedName>
</protein>
<dbReference type="InterPro" id="IPR011676">
    <property type="entry name" value="DUF1618"/>
</dbReference>
<feature type="compositionally biased region" description="Acidic residues" evidence="1">
    <location>
        <begin position="477"/>
        <end position="514"/>
    </location>
</feature>
<evidence type="ECO:0000259" key="2">
    <source>
        <dbReference type="Pfam" id="PF07762"/>
    </source>
</evidence>
<reference evidence="3" key="1">
    <citation type="submission" date="2018-04" db="EMBL/GenBank/DDBJ databases">
        <title>WGS assembly of Panicum hallii.</title>
        <authorList>
            <person name="Lovell J."/>
            <person name="Jenkins J."/>
            <person name="Lowry D."/>
            <person name="Mamidi S."/>
            <person name="Sreedasyam A."/>
            <person name="Weng X."/>
            <person name="Barry K."/>
            <person name="Bonette J."/>
            <person name="Campitelli B."/>
            <person name="Daum C."/>
            <person name="Gordon S."/>
            <person name="Gould B."/>
            <person name="Lipzen A."/>
            <person name="Macqueen A."/>
            <person name="Palacio-Mejia J."/>
            <person name="Plott C."/>
            <person name="Shakirov E."/>
            <person name="Shu S."/>
            <person name="Yoshinaga Y."/>
            <person name="Zane M."/>
            <person name="Rokhsar D."/>
            <person name="Grimwood J."/>
            <person name="Schmutz J."/>
            <person name="Juenger T."/>
        </authorList>
    </citation>
    <scope>NUCLEOTIDE SEQUENCE [LARGE SCALE GENOMIC DNA]</scope>
    <source>
        <strain evidence="3">FIL2</strain>
    </source>
</reference>
<dbReference type="PANTHER" id="PTHR33086">
    <property type="entry name" value="OS05G0468200 PROTEIN-RELATED"/>
    <property type="match status" value="1"/>
</dbReference>
<feature type="compositionally biased region" description="Acidic residues" evidence="1">
    <location>
        <begin position="522"/>
        <end position="532"/>
    </location>
</feature>
<feature type="region of interest" description="Disordered" evidence="1">
    <location>
        <begin position="467"/>
        <end position="571"/>
    </location>
</feature>
<accession>A0A2S3HJP4</accession>
<proteinExistence type="predicted"/>
<dbReference type="Gramene" id="PAN24547">
    <property type="protein sequence ID" value="PAN24547"/>
    <property type="gene ID" value="PAHAL_4G232200"/>
</dbReference>
<dbReference type="EMBL" id="CM008049">
    <property type="protein sequence ID" value="PAN24547.1"/>
    <property type="molecule type" value="Genomic_DNA"/>
</dbReference>
<dbReference type="AlphaFoldDB" id="A0A2S3HJP4"/>
<dbReference type="Proteomes" id="UP000243499">
    <property type="component" value="Chromosome 4"/>
</dbReference>
<dbReference type="Pfam" id="PF07762">
    <property type="entry name" value="DUF1618"/>
    <property type="match status" value="1"/>
</dbReference>
<evidence type="ECO:0000313" key="3">
    <source>
        <dbReference type="EMBL" id="PAN24547.1"/>
    </source>
</evidence>
<evidence type="ECO:0000256" key="1">
    <source>
        <dbReference type="SAM" id="MobiDB-lite"/>
    </source>
</evidence>